<dbReference type="InterPro" id="IPR027417">
    <property type="entry name" value="P-loop_NTPase"/>
</dbReference>
<keyword evidence="2" id="KW-1003">Cell membrane</keyword>
<accession>A0A848FBP5</accession>
<dbReference type="InterPro" id="IPR017871">
    <property type="entry name" value="ABC_transporter-like_CS"/>
</dbReference>
<proteinExistence type="predicted"/>
<dbReference type="PANTHER" id="PTHR43023:SF3">
    <property type="entry name" value="PROTEIN TRIGALACTOSYLDIACYLGLYCEROL 3, CHLOROPLASTIC"/>
    <property type="match status" value="1"/>
</dbReference>
<sequence>MTQPVVEVKDLEMRFGTRLIQRGVSFAVAPGTIFAVMGGSGVGKSTLLRHMIGLLPPAAGQVLHQGTDYWASDLATRARLRARCGMLFQSAALWSAMTVLENVMLPLEQLTKLNRAQRRERALQVLGWVGLESFAGYLPERLSGGMKKRAGLARAIAAEPPLLFLDEPSAGLDPISAKRLDDLVLDIRQRTGAAVVMVSHELPSLMAIADDGIYLDDESRHPIGRGSPRQLRDAPDTHPTVRAFLRREEPPAS</sequence>
<dbReference type="SMART" id="SM00382">
    <property type="entry name" value="AAA"/>
    <property type="match status" value="1"/>
</dbReference>
<feature type="domain" description="ABC transporter" evidence="6">
    <location>
        <begin position="6"/>
        <end position="242"/>
    </location>
</feature>
<dbReference type="EMBL" id="JABBFW010000007">
    <property type="protein sequence ID" value="NML15859.1"/>
    <property type="molecule type" value="Genomic_DNA"/>
</dbReference>
<dbReference type="Pfam" id="PF00005">
    <property type="entry name" value="ABC_tran"/>
    <property type="match status" value="1"/>
</dbReference>
<gene>
    <name evidence="7" type="ORF">HHL10_12835</name>
</gene>
<evidence type="ECO:0000256" key="4">
    <source>
        <dbReference type="ARBA" id="ARBA00022840"/>
    </source>
</evidence>
<dbReference type="InterPro" id="IPR003593">
    <property type="entry name" value="AAA+_ATPase"/>
</dbReference>
<keyword evidence="8" id="KW-1185">Reference proteome</keyword>
<dbReference type="Gene3D" id="3.40.50.300">
    <property type="entry name" value="P-loop containing nucleotide triphosphate hydrolases"/>
    <property type="match status" value="1"/>
</dbReference>
<dbReference type="GO" id="GO:0005524">
    <property type="term" value="F:ATP binding"/>
    <property type="evidence" value="ECO:0007669"/>
    <property type="project" value="UniProtKB-KW"/>
</dbReference>
<keyword evidence="1" id="KW-0813">Transport</keyword>
<keyword evidence="2" id="KW-0472">Membrane</keyword>
<evidence type="ECO:0000259" key="6">
    <source>
        <dbReference type="PROSITE" id="PS50893"/>
    </source>
</evidence>
<evidence type="ECO:0000256" key="3">
    <source>
        <dbReference type="ARBA" id="ARBA00022741"/>
    </source>
</evidence>
<dbReference type="PROSITE" id="PS00211">
    <property type="entry name" value="ABC_TRANSPORTER_1"/>
    <property type="match status" value="1"/>
</dbReference>
<dbReference type="InterPro" id="IPR003439">
    <property type="entry name" value="ABC_transporter-like_ATP-bd"/>
</dbReference>
<evidence type="ECO:0000256" key="2">
    <source>
        <dbReference type="ARBA" id="ARBA00022475"/>
    </source>
</evidence>
<evidence type="ECO:0000313" key="8">
    <source>
        <dbReference type="Proteomes" id="UP000574067"/>
    </source>
</evidence>
<protein>
    <submittedName>
        <fullName evidence="7">ATP-binding cassette domain-containing protein</fullName>
    </submittedName>
</protein>
<dbReference type="PANTHER" id="PTHR43023">
    <property type="entry name" value="PROTEIN TRIGALACTOSYLDIACYLGLYCEROL 3, CHLOROPLASTIC"/>
    <property type="match status" value="1"/>
</dbReference>
<dbReference type="Proteomes" id="UP000574067">
    <property type="component" value="Unassembled WGS sequence"/>
</dbReference>
<evidence type="ECO:0000256" key="5">
    <source>
        <dbReference type="SAM" id="MobiDB-lite"/>
    </source>
</evidence>
<keyword evidence="3" id="KW-0547">Nucleotide-binding</keyword>
<reference evidence="7 8" key="1">
    <citation type="submission" date="2020-04" db="EMBL/GenBank/DDBJ databases">
        <title>Azohydromonas sp. isolated from soil.</title>
        <authorList>
            <person name="Dahal R.H."/>
        </authorList>
    </citation>
    <scope>NUCLEOTIDE SEQUENCE [LARGE SCALE GENOMIC DNA]</scope>
    <source>
        <strain evidence="7 8">G-1-1-14</strain>
    </source>
</reference>
<evidence type="ECO:0000256" key="1">
    <source>
        <dbReference type="ARBA" id="ARBA00022448"/>
    </source>
</evidence>
<dbReference type="SUPFAM" id="SSF52540">
    <property type="entry name" value="P-loop containing nucleoside triphosphate hydrolases"/>
    <property type="match status" value="1"/>
</dbReference>
<name>A0A848FBP5_9BURK</name>
<organism evidence="7 8">
    <name type="scientific">Azohydromonas caseinilytica</name>
    <dbReference type="NCBI Taxonomy" id="2728836"/>
    <lineage>
        <taxon>Bacteria</taxon>
        <taxon>Pseudomonadati</taxon>
        <taxon>Pseudomonadota</taxon>
        <taxon>Betaproteobacteria</taxon>
        <taxon>Burkholderiales</taxon>
        <taxon>Sphaerotilaceae</taxon>
        <taxon>Azohydromonas</taxon>
    </lineage>
</organism>
<evidence type="ECO:0000313" key="7">
    <source>
        <dbReference type="EMBL" id="NML15859.1"/>
    </source>
</evidence>
<keyword evidence="4 7" id="KW-0067">ATP-binding</keyword>
<dbReference type="AlphaFoldDB" id="A0A848FBP5"/>
<comment type="caution">
    <text evidence="7">The sequence shown here is derived from an EMBL/GenBank/DDBJ whole genome shotgun (WGS) entry which is preliminary data.</text>
</comment>
<dbReference type="RefSeq" id="WP_169160824.1">
    <property type="nucleotide sequence ID" value="NZ_JABBFW010000007.1"/>
</dbReference>
<feature type="region of interest" description="Disordered" evidence="5">
    <location>
        <begin position="219"/>
        <end position="239"/>
    </location>
</feature>
<dbReference type="PROSITE" id="PS50893">
    <property type="entry name" value="ABC_TRANSPORTER_2"/>
    <property type="match status" value="1"/>
</dbReference>
<dbReference type="GO" id="GO:0016887">
    <property type="term" value="F:ATP hydrolysis activity"/>
    <property type="evidence" value="ECO:0007669"/>
    <property type="project" value="InterPro"/>
</dbReference>